<comment type="similarity">
    <text evidence="2">Belongs to the peptidase M1 family.</text>
</comment>
<dbReference type="GO" id="GO:0005737">
    <property type="term" value="C:cytoplasm"/>
    <property type="evidence" value="ECO:0007669"/>
    <property type="project" value="TreeGrafter"/>
</dbReference>
<feature type="domain" description="Aminopeptidase N-like N-terminal" evidence="20">
    <location>
        <begin position="38"/>
        <end position="234"/>
    </location>
</feature>
<evidence type="ECO:0000256" key="12">
    <source>
        <dbReference type="ARBA" id="ARBA00023180"/>
    </source>
</evidence>
<evidence type="ECO:0000259" key="19">
    <source>
        <dbReference type="Pfam" id="PF11838"/>
    </source>
</evidence>
<evidence type="ECO:0000256" key="15">
    <source>
        <dbReference type="PIRSR" id="PIRSR634016-3"/>
    </source>
</evidence>
<sequence>MGNQRLSWFNEIDDEIINEIPDARNDNSVYRLPENVIPLKYDIFIDLYFNERTDRPFSYDGQEYILIQAVQSNVTQIVLHANVDTINSVTLLNEDNVEVALNPLNRFEIEPLYHFLKINPVETLRTGTNYTLYISYTSTMNEGPMNRGIWRGWYKDSGGVERVYATTHFQPYNARQAFPCWDEPLFKAIFKLHLSKPASFSGTFTNTRLERSVTLANGRVRDDYLETPKMSSYLVTFLVSETFQPIAQDLSRNPPIRIIGRSNTVGLGGHALNLAVKLTDFFDEYFGIPYSTLHPNLLNDHVSSPDWASAGTENWGMVSYRELHMIVDPNVALMSVEHYSATLVSHELAHKWFGNYITCYWWSNTWINEGYASYFGYIATHQVFPEYELHDHFNSRYLQTSLAFDSGTGTVPLNHDVNTPAQVTGHFGTISYSKAAAFVRMTANIISLETFRKSCRIFLLNKIWVNEPGYPLLNVDVNHSTGEITLNQERFFLSTSAAATGQVYPIPITFSTRRNANFNNLTPSHMMTTASYTLRKDQGEEWVIFNNLQQGHYRVNYDNKTWDIIADTLYNTPEEIHYLNRAQIVDDVFALMRSTRMTYNAGFKILRFLASEINFHVWDPAISGYTWLRNRLRHLPEHIAEFDVYLLNQMDYAVRTLGPEPAAGETPTTTMARQSILHFACTIGHIRCTEESWRQWVNWRDNNVAVNSRVRRNVYTTAMRQGDSRDFEYLLNALNQTNFANEYLEILRGLGAIRQPELLNRYLSLTLTQSVRSHDKLNSFNFALLGHRDNARTVLQFVKNNINQIRTAYVENSPPSPVHSALSNLASYLDEPELVDYENWLRSSQSNIPQFASAISAINSARSNMNWGTQNADMIISATEGSSASTAVSSLVLITMALNSAMHIISLTCLALVALARADFPVDVKAPVANVRNDDAVYRVPEDIDPIHYVVEITPYFEAEGNKEAFTFDGIVTLTFTATQSNLNSFVIQENVREIVSVSLTTASGVPVTVASYDRIREYHFLRVNLAAGNTLVNGASYQLTVVYVGNINETPLSRGVFRGNYIGDDGRVHWYAATHLQPTHSRQAFPSLDEPGFKSTFDIIINRPANYGETYANMHLVSSTPNGNRVREVFQRTPRMSAYLISFHISEDFTVLADNKDIVRPYRILGRPNARGQGEYALEVGPPLTTWLSNYFNIDYYNMEPNIKNDQIASPYWASGATENWGLVTYRELRLLYEEGETNAVDKLSIGTITAHELAHKWFGNLITCRWWDNVWINEGFASYFEYFAMDGVDKSLELEDQFNIMYLQSALSSDQTTSTRALQHTVNSPTQVTGHFTGISYTKGASLLLMLKHLVSEDTFKKALNYFLLDRAYREAFPVDLYNAFRRAVSEDGLTNVEIGTFMQTWVDEVGYPVLTVNTNMETGDMTLTQERFFISASVNTTQQIWPLPLTYTTGSSPNWDNLQASQVMGTRSTTLTKTSGEEWVIFNLQQKNMYRVNYDSHNWQLIANALSENFSSIHHLNRAQIVDDVFALMRSRRMTYELGFQVLQFLKRDTSFYSWYPAITGFNWLRNRFLHLPEVSAEFDKIILDFMDNTVEHLGYDVDETENLSTTLNRFYLLTFACNVGHEGCISDSQTKFRALVTNGTPVNPNLRRHVYCIGLRSGDMGDFNSILNLYRRSNNQAAELVLLRALGCTTNQQAGVQYLDLILSTQIKAQDKMNAFSFYYIGHRDNAKNALEWLKSNIVAVRTNLTPPLSFSTFLSTLISYLDEEGLQNMETWLNANTALVPEYNVGLNAINSVRANMQWGDENAQIVLEAARGSAAILLPTTMVVVVSTRNVLPTASYSSNMLTAAANITVRMNSNTIQLNNSNPLEFNTQYSFAYINLMTELVPNNQYEVTITYKGPLRTDLNGFYRNYYLENGVKKWLGATQMEPTHARKAFPCFDEPQLKATFTISIDRPSTYKNSLSNMKMQSSRDLGNGYVRETFHPTPRMSTYLVAFLVSEFEAGQYRNGTQEFGIFSRPEAKNQTLYAFDFGIKVVEELGSYFGIDYYSTNENIKLDHVAIPDFRAGAMENWGLVKYREALLLTDSDQTAPYFRYRIAQILAHETTHMWFGNLVTCHWWSNTWLNEGFANYFQDYITSLIEPEIGSANLLVTSSAYVAYAADDTPTAAPLTNDEVNSPAEISGHFGSITYQKGGSIIRMIHYLIGDDAFRLGLRTYLTNNALGSGYPNLLYAALDYAVTTQNSLSSYPNTTVADVMGSWVSQAGHPIIHVNINYNTDTVTLTQKRFYINASYSSNEIYKIPITYTTGLSPNFNNTKPMFIMNDQSYEFTIANVSQTWVIFNVQESGFYKVNYDQRSWELIASLLKGQERTNIHHLNRAKIVNDLFAFLYGDEVNFSDLHNVLEFLSQEDEYSVWLAALRGFTKLRNSFLGNNDVLPQIESYILSFMSSYINRFGYVERQTDSFEDMRNRQQILEFACKLGHSGCVSQAKAMFKALRENGTEVSPSLRSVVYSTGLRYGTGEDYDFLWNRAKSTNLANEIWIILDVLGHTTNEEKLKRYLVSMTEDNSPVRTQDLTTPLSSVLSNYSNLPLVMDLLKTDYASWASIYTTMDSVLSTVASNLRTESDFSEFEAFLSSCTECTDAAKTAARNSLQVARASKVWADSHEAAILSTFKNNSNTAIPSVLMLIISLAIFFIRY</sequence>
<keyword evidence="17" id="KW-0812">Transmembrane</keyword>
<dbReference type="InterPro" id="IPR034016">
    <property type="entry name" value="M1_APN-typ"/>
</dbReference>
<keyword evidence="10" id="KW-0482">Metalloprotease</keyword>
<dbReference type="Pfam" id="PF01433">
    <property type="entry name" value="Peptidase_M1"/>
    <property type="match status" value="3"/>
</dbReference>
<keyword evidence="13" id="KW-0449">Lipoprotein</keyword>
<evidence type="ECO:0000256" key="17">
    <source>
        <dbReference type="SAM" id="Phobius"/>
    </source>
</evidence>
<dbReference type="PRINTS" id="PR00756">
    <property type="entry name" value="ALADIPTASE"/>
</dbReference>
<dbReference type="InterPro" id="IPR014782">
    <property type="entry name" value="Peptidase_M1_dom"/>
</dbReference>
<dbReference type="Gene3D" id="1.25.50.20">
    <property type="match status" value="3"/>
</dbReference>
<evidence type="ECO:0000256" key="9">
    <source>
        <dbReference type="ARBA" id="ARBA00022833"/>
    </source>
</evidence>
<dbReference type="Gene3D" id="2.60.40.1910">
    <property type="match status" value="3"/>
</dbReference>
<dbReference type="SUPFAM" id="SSF55486">
    <property type="entry name" value="Metalloproteases ('zincins'), catalytic domain"/>
    <property type="match status" value="3"/>
</dbReference>
<dbReference type="FunFam" id="2.60.40.1910:FF:000008">
    <property type="entry name" value="Aminopeptidase"/>
    <property type="match status" value="3"/>
</dbReference>
<comment type="cofactor">
    <cofactor evidence="15">
        <name>Zn(2+)</name>
        <dbReference type="ChEBI" id="CHEBI:29105"/>
    </cofactor>
    <text evidence="15">Binds 1 zinc ion per subunit.</text>
</comment>
<evidence type="ECO:0000256" key="2">
    <source>
        <dbReference type="ARBA" id="ARBA00010136"/>
    </source>
</evidence>
<dbReference type="Proteomes" id="UP000494256">
    <property type="component" value="Unassembled WGS sequence"/>
</dbReference>
<feature type="domain" description="ERAP1-like C-terminal" evidence="19">
    <location>
        <begin position="1482"/>
        <end position="1784"/>
    </location>
</feature>
<evidence type="ECO:0000256" key="1">
    <source>
        <dbReference type="ARBA" id="ARBA00004609"/>
    </source>
</evidence>
<dbReference type="GO" id="GO:0043171">
    <property type="term" value="P:peptide catabolic process"/>
    <property type="evidence" value="ECO:0007669"/>
    <property type="project" value="TreeGrafter"/>
</dbReference>
<keyword evidence="17" id="KW-1133">Transmembrane helix</keyword>
<accession>A0A8S1A065</accession>
<feature type="binding site" evidence="15">
    <location>
        <position position="2109"/>
    </location>
    <ligand>
        <name>Zn(2+)</name>
        <dbReference type="ChEBI" id="CHEBI:29105"/>
        <note>catalytic</note>
    </ligand>
</feature>
<feature type="active site" description="Proton acceptor" evidence="14">
    <location>
        <position position="2106"/>
    </location>
</feature>
<reference evidence="21 22" key="1">
    <citation type="submission" date="2020-04" db="EMBL/GenBank/DDBJ databases">
        <authorList>
            <person name="Wallbank WR R."/>
            <person name="Pardo Diaz C."/>
            <person name="Kozak K."/>
            <person name="Martin S."/>
            <person name="Jiggins C."/>
            <person name="Moest M."/>
            <person name="Warren A I."/>
            <person name="Byers J.R.P. K."/>
            <person name="Montejo-Kovacevich G."/>
            <person name="Yen C E."/>
        </authorList>
    </citation>
    <scope>NUCLEOTIDE SEQUENCE [LARGE SCALE GENOMIC DNA]</scope>
</reference>
<keyword evidence="4" id="KW-0336">GPI-anchor</keyword>
<keyword evidence="5" id="KW-0645">Protease</keyword>
<dbReference type="InterPro" id="IPR042097">
    <property type="entry name" value="Aminopeptidase_N-like_N_sf"/>
</dbReference>
<feature type="domain" description="Peptidase M1 membrane alanine aminopeptidase" evidence="18">
    <location>
        <begin position="2029"/>
        <end position="2261"/>
    </location>
</feature>
<dbReference type="PANTHER" id="PTHR11533:SF301">
    <property type="entry name" value="AMINOPEPTIDASE"/>
    <property type="match status" value="1"/>
</dbReference>
<keyword evidence="6 15" id="KW-0479">Metal-binding</keyword>
<feature type="domain" description="Aminopeptidase N-like N-terminal" evidence="20">
    <location>
        <begin position="1860"/>
        <end position="1995"/>
    </location>
</feature>
<evidence type="ECO:0000256" key="5">
    <source>
        <dbReference type="ARBA" id="ARBA00022670"/>
    </source>
</evidence>
<evidence type="ECO:0000256" key="6">
    <source>
        <dbReference type="ARBA" id="ARBA00022723"/>
    </source>
</evidence>
<dbReference type="FunFam" id="1.10.390.10:FF:000019">
    <property type="entry name" value="Aminopeptidase"/>
    <property type="match status" value="2"/>
</dbReference>
<dbReference type="GO" id="GO:0098552">
    <property type="term" value="C:side of membrane"/>
    <property type="evidence" value="ECO:0007669"/>
    <property type="project" value="UniProtKB-KW"/>
</dbReference>
<dbReference type="GO" id="GO:0042277">
    <property type="term" value="F:peptide binding"/>
    <property type="evidence" value="ECO:0007669"/>
    <property type="project" value="TreeGrafter"/>
</dbReference>
<dbReference type="InterPro" id="IPR027268">
    <property type="entry name" value="Peptidase_M4/M1_CTD_sf"/>
</dbReference>
<keyword evidence="11 17" id="KW-0472">Membrane</keyword>
<feature type="domain" description="Peptidase M1 membrane alanine aminopeptidase" evidence="18">
    <location>
        <begin position="1177"/>
        <end position="1404"/>
    </location>
</feature>
<evidence type="ECO:0000256" key="14">
    <source>
        <dbReference type="PIRSR" id="PIRSR634016-1"/>
    </source>
</evidence>
<dbReference type="GO" id="GO:0008270">
    <property type="term" value="F:zinc ion binding"/>
    <property type="evidence" value="ECO:0007669"/>
    <property type="project" value="InterPro"/>
</dbReference>
<dbReference type="InterPro" id="IPR045357">
    <property type="entry name" value="Aminopeptidase_N-like_N"/>
</dbReference>
<dbReference type="Gene3D" id="1.10.390.10">
    <property type="entry name" value="Neutral Protease Domain 2"/>
    <property type="match status" value="3"/>
</dbReference>
<comment type="subcellular location">
    <subcellularLocation>
        <location evidence="1">Cell membrane</location>
        <topology evidence="1">Lipid-anchor</topology>
        <topology evidence="1">GPI-anchor</topology>
    </subcellularLocation>
</comment>
<keyword evidence="7" id="KW-0732">Signal</keyword>
<feature type="domain" description="Aminopeptidase N-like N-terminal" evidence="20">
    <location>
        <begin position="946"/>
        <end position="1141"/>
    </location>
</feature>
<dbReference type="CDD" id="cd09601">
    <property type="entry name" value="M1_APN-Q_like"/>
    <property type="match status" value="3"/>
</dbReference>
<dbReference type="GO" id="GO:0006508">
    <property type="term" value="P:proteolysis"/>
    <property type="evidence" value="ECO:0007669"/>
    <property type="project" value="UniProtKB-KW"/>
</dbReference>
<dbReference type="Gene3D" id="2.60.40.1730">
    <property type="entry name" value="tricorn interacting facor f3 domain"/>
    <property type="match status" value="3"/>
</dbReference>
<keyword evidence="9 15" id="KW-0862">Zinc</keyword>
<dbReference type="InterPro" id="IPR024571">
    <property type="entry name" value="ERAP1-like_C_dom"/>
</dbReference>
<feature type="binding site" evidence="15">
    <location>
        <position position="2128"/>
    </location>
    <ligand>
        <name>Zn(2+)</name>
        <dbReference type="ChEBI" id="CHEBI:29105"/>
        <note>catalytic</note>
    </ligand>
</feature>
<name>A0A8S1A065_ARCPL</name>
<dbReference type="GO" id="GO:0005886">
    <property type="term" value="C:plasma membrane"/>
    <property type="evidence" value="ECO:0007669"/>
    <property type="project" value="UniProtKB-SubCell"/>
</dbReference>
<gene>
    <name evidence="21" type="ORF">APLA_LOCUS8747</name>
</gene>
<proteinExistence type="inferred from homology"/>
<evidence type="ECO:0000313" key="22">
    <source>
        <dbReference type="Proteomes" id="UP000494256"/>
    </source>
</evidence>
<feature type="transmembrane region" description="Helical" evidence="17">
    <location>
        <begin position="2680"/>
        <end position="2697"/>
    </location>
</feature>
<dbReference type="GO" id="GO:0070006">
    <property type="term" value="F:metalloaminopeptidase activity"/>
    <property type="evidence" value="ECO:0007669"/>
    <property type="project" value="TreeGrafter"/>
</dbReference>
<evidence type="ECO:0000256" key="4">
    <source>
        <dbReference type="ARBA" id="ARBA00022622"/>
    </source>
</evidence>
<evidence type="ECO:0000256" key="8">
    <source>
        <dbReference type="ARBA" id="ARBA00022801"/>
    </source>
</evidence>
<dbReference type="OrthoDB" id="7216428at2759"/>
<keyword evidence="8" id="KW-0378">Hydrolase</keyword>
<evidence type="ECO:0000256" key="7">
    <source>
        <dbReference type="ARBA" id="ARBA00022729"/>
    </source>
</evidence>
<protein>
    <recommendedName>
        <fullName evidence="23">Aminopeptidase N</fullName>
    </recommendedName>
</protein>
<feature type="site" description="Transition state stabilizer" evidence="16">
    <location>
        <position position="2192"/>
    </location>
</feature>
<feature type="binding site" evidence="15">
    <location>
        <position position="2105"/>
    </location>
    <ligand>
        <name>Zn(2+)</name>
        <dbReference type="ChEBI" id="CHEBI:29105"/>
        <note>catalytic</note>
    </ligand>
</feature>
<evidence type="ECO:0000256" key="16">
    <source>
        <dbReference type="PIRSR" id="PIRSR634016-4"/>
    </source>
</evidence>
<organism evidence="21 22">
    <name type="scientific">Arctia plantaginis</name>
    <name type="common">Wood tiger moth</name>
    <name type="synonym">Phalaena plantaginis</name>
    <dbReference type="NCBI Taxonomy" id="874455"/>
    <lineage>
        <taxon>Eukaryota</taxon>
        <taxon>Metazoa</taxon>
        <taxon>Ecdysozoa</taxon>
        <taxon>Arthropoda</taxon>
        <taxon>Hexapoda</taxon>
        <taxon>Insecta</taxon>
        <taxon>Pterygota</taxon>
        <taxon>Neoptera</taxon>
        <taxon>Endopterygota</taxon>
        <taxon>Lepidoptera</taxon>
        <taxon>Glossata</taxon>
        <taxon>Ditrysia</taxon>
        <taxon>Noctuoidea</taxon>
        <taxon>Erebidae</taxon>
        <taxon>Arctiinae</taxon>
        <taxon>Arctia</taxon>
    </lineage>
</organism>
<dbReference type="InterPro" id="IPR050344">
    <property type="entry name" value="Peptidase_M1_aminopeptidases"/>
</dbReference>
<feature type="domain" description="ERAP1-like C-terminal" evidence="19">
    <location>
        <begin position="2339"/>
        <end position="2640"/>
    </location>
</feature>
<dbReference type="GO" id="GO:0005615">
    <property type="term" value="C:extracellular space"/>
    <property type="evidence" value="ECO:0007669"/>
    <property type="project" value="TreeGrafter"/>
</dbReference>
<dbReference type="SUPFAM" id="SSF63737">
    <property type="entry name" value="Leukotriene A4 hydrolase N-terminal domain"/>
    <property type="match status" value="3"/>
</dbReference>
<evidence type="ECO:0000256" key="10">
    <source>
        <dbReference type="ARBA" id="ARBA00023049"/>
    </source>
</evidence>
<dbReference type="InterPro" id="IPR001930">
    <property type="entry name" value="Peptidase_M1"/>
</dbReference>
<evidence type="ECO:0000259" key="18">
    <source>
        <dbReference type="Pfam" id="PF01433"/>
    </source>
</evidence>
<keyword evidence="12" id="KW-0325">Glycoprotein</keyword>
<dbReference type="Pfam" id="PF17900">
    <property type="entry name" value="Peptidase_M1_N"/>
    <property type="match status" value="3"/>
</dbReference>
<evidence type="ECO:0000256" key="11">
    <source>
        <dbReference type="ARBA" id="ARBA00023136"/>
    </source>
</evidence>
<evidence type="ECO:0008006" key="23">
    <source>
        <dbReference type="Google" id="ProtNLM"/>
    </source>
</evidence>
<evidence type="ECO:0000259" key="20">
    <source>
        <dbReference type="Pfam" id="PF17900"/>
    </source>
</evidence>
<evidence type="ECO:0000256" key="13">
    <source>
        <dbReference type="ARBA" id="ARBA00023288"/>
    </source>
</evidence>
<feature type="domain" description="Peptidase M1 membrane alanine aminopeptidase" evidence="18">
    <location>
        <begin position="271"/>
        <end position="459"/>
    </location>
</feature>
<evidence type="ECO:0000256" key="3">
    <source>
        <dbReference type="ARBA" id="ARBA00022475"/>
    </source>
</evidence>
<feature type="domain" description="ERAP1-like C-terminal" evidence="19">
    <location>
        <begin position="542"/>
        <end position="853"/>
    </location>
</feature>
<evidence type="ECO:0000313" key="21">
    <source>
        <dbReference type="EMBL" id="CAB3239519.1"/>
    </source>
</evidence>
<dbReference type="PANTHER" id="PTHR11533">
    <property type="entry name" value="PROTEASE M1 ZINC METALLOPROTEASE"/>
    <property type="match status" value="1"/>
</dbReference>
<comment type="caution">
    <text evidence="21">The sequence shown here is derived from an EMBL/GenBank/DDBJ whole genome shotgun (WGS) entry which is preliminary data.</text>
</comment>
<dbReference type="EMBL" id="CADEBD010000308">
    <property type="protein sequence ID" value="CAB3239519.1"/>
    <property type="molecule type" value="Genomic_DNA"/>
</dbReference>
<dbReference type="Pfam" id="PF11838">
    <property type="entry name" value="ERAP1_C"/>
    <property type="match status" value="3"/>
</dbReference>
<keyword evidence="3" id="KW-1003">Cell membrane</keyword>